<sequence length="698" mass="78770">MATNSAFERLEDFIWGRLDEGDFLSEVVADEHLDTEKLLSRVQTIQRDLNARLRQGVEENYPRLLEQVSTIEQLDSAHSHFQREMDAVVKRADALAKTMNEQVGKMRNDVRDIASLTKLSRLQGDAIRCEELVDAWREEKDLVRRAELIAEVNAIVKANDKLRHLKWLFDRCLFGLAEMNSRTRQDLVVQLRSALRSLNVGTVSATVKALQQLLGDGAHACQKELNAVMDEALLELDALFLQLSAQPTQDKAAKLLPQLGTKLHSQLEQFQLLGMENAQQFARHVGKVITSRVPANAPYAMRLVQTIYKSLQTHTDSVAAVIRDALNPLKANILSQSLANLFSLVDQTFEQDERRDTIVVEQLNAAFRAELASVGWDVALQREMESNVAKALKRVGTKLEQQIAFGDDALRFIGRISRAQTHNYQLMNIAHELTKHWPGLCAPLYALIQTAVQTILERMRSTVSLVLASMHDENLLVALAPGATSSEYVKELCGHLKVFRQHCAQVKPLADSVEALPAFLNFCVEQFLLHISLIRPIGEESFDRFVRDLEYLCRNGLEAFNCNCAKLLNAHRQFQQLLKLTLGDSDGMQQLAELASHQLDMKARHFDAIPQWFVAHLLICASGTELRLPHDSAGWTIPQYVHWFNTHTEADKWRFLRNLLDAYKHSVVAQGGTEFVRNFPILCQLVDANLLSTTALIA</sequence>
<dbReference type="GO" id="GO:0006891">
    <property type="term" value="P:intra-Golgi vesicle-mediated transport"/>
    <property type="evidence" value="ECO:0007669"/>
    <property type="project" value="InterPro"/>
</dbReference>
<organism evidence="1 2">
    <name type="scientific">Globodera rostochiensis</name>
    <name type="common">Golden nematode worm</name>
    <name type="synonym">Heterodera rostochiensis</name>
    <dbReference type="NCBI Taxonomy" id="31243"/>
    <lineage>
        <taxon>Eukaryota</taxon>
        <taxon>Metazoa</taxon>
        <taxon>Ecdysozoa</taxon>
        <taxon>Nematoda</taxon>
        <taxon>Chromadorea</taxon>
        <taxon>Rhabditida</taxon>
        <taxon>Tylenchina</taxon>
        <taxon>Tylenchomorpha</taxon>
        <taxon>Tylenchoidea</taxon>
        <taxon>Heteroderidae</taxon>
        <taxon>Heteroderinae</taxon>
        <taxon>Globodera</taxon>
    </lineage>
</organism>
<name>A0A914GS03_GLORO</name>
<evidence type="ECO:0000313" key="1">
    <source>
        <dbReference type="Proteomes" id="UP000887572"/>
    </source>
</evidence>
<proteinExistence type="predicted"/>
<dbReference type="GO" id="GO:0017119">
    <property type="term" value="C:Golgi transport complex"/>
    <property type="evidence" value="ECO:0007669"/>
    <property type="project" value="InterPro"/>
</dbReference>
<protein>
    <submittedName>
        <fullName evidence="2">Conserved oligomeric Golgi complex subunit 5</fullName>
    </submittedName>
</protein>
<dbReference type="PANTHER" id="PTHR13228:SF3">
    <property type="entry name" value="CONSERVED OLIGOMERIC GOLGI COMPLEX SUBUNIT 5"/>
    <property type="match status" value="1"/>
</dbReference>
<evidence type="ECO:0000313" key="2">
    <source>
        <dbReference type="WBParaSite" id="Gr19_v10_g10645.t1"/>
    </source>
</evidence>
<dbReference type="WBParaSite" id="Gr19_v10_g10645.t1">
    <property type="protein sequence ID" value="Gr19_v10_g10645.t1"/>
    <property type="gene ID" value="Gr19_v10_g10645"/>
</dbReference>
<dbReference type="AlphaFoldDB" id="A0A914GS03"/>
<accession>A0A914GS03</accession>
<reference evidence="2" key="1">
    <citation type="submission" date="2022-11" db="UniProtKB">
        <authorList>
            <consortium name="WormBaseParasite"/>
        </authorList>
    </citation>
    <scope>IDENTIFICATION</scope>
</reference>
<dbReference type="InterPro" id="IPR019465">
    <property type="entry name" value="Cog5"/>
</dbReference>
<keyword evidence="1" id="KW-1185">Reference proteome</keyword>
<dbReference type="PANTHER" id="PTHR13228">
    <property type="entry name" value="CONSERVED OLIGOMERIC GOLGI COMPLEX COMPONENT 5"/>
    <property type="match status" value="1"/>
</dbReference>
<dbReference type="Proteomes" id="UP000887572">
    <property type="component" value="Unplaced"/>
</dbReference>